<feature type="domain" description="SCP2" evidence="2">
    <location>
        <begin position="16"/>
        <end position="111"/>
    </location>
</feature>
<keyword evidence="3" id="KW-0830">Ubiquinone</keyword>
<sequence length="206" mass="23032">MLLDALVTAVTETAINGLTARQHQAPQRLLPLAGRLIELRLPELGKRLLFSFCPQHVTVLAETEDTPDVRLTLTSKAFTQLRQGHSLTQLIKQDALDMEGDLQVAQEFAAYLLTLKPDPEHLLAQYIGDVPAHLIHRQSKSLWSWLSSHGQTTQRHLREAVVEEWRLVPNPLEIAYFADQVSELAEQGQALTLRVEALLARAGQGK</sequence>
<comment type="similarity">
    <text evidence="1">Belongs to the UbiJ family.</text>
</comment>
<keyword evidence="1" id="KW-0831">Ubiquinone biosynthesis</keyword>
<dbReference type="HAMAP" id="MF_02215">
    <property type="entry name" value="UbiJ"/>
    <property type="match status" value="1"/>
</dbReference>
<comment type="caution">
    <text evidence="3">The sequence shown here is derived from an EMBL/GenBank/DDBJ whole genome shotgun (WGS) entry which is preliminary data.</text>
</comment>
<gene>
    <name evidence="3" type="primary">ubiJ_1</name>
    <name evidence="1" type="synonym">ubiJ</name>
    <name evidence="3" type="ORF">VST7929_00074</name>
</gene>
<name>A0ABN8DP02_9VIBR</name>
<protein>
    <recommendedName>
        <fullName evidence="1">Ubiquinone biosynthesis accessory factor UbiJ</fullName>
    </recommendedName>
</protein>
<dbReference type="EMBL" id="CAKLDI010000001">
    <property type="protein sequence ID" value="CAH0532262.1"/>
    <property type="molecule type" value="Genomic_DNA"/>
</dbReference>
<dbReference type="InterPro" id="IPR003033">
    <property type="entry name" value="SCP2_sterol-bd_dom"/>
</dbReference>
<evidence type="ECO:0000313" key="4">
    <source>
        <dbReference type="Proteomes" id="UP000838672"/>
    </source>
</evidence>
<evidence type="ECO:0000256" key="1">
    <source>
        <dbReference type="HAMAP-Rule" id="MF_02215"/>
    </source>
</evidence>
<keyword evidence="1" id="KW-0963">Cytoplasm</keyword>
<evidence type="ECO:0000313" key="3">
    <source>
        <dbReference type="EMBL" id="CAH0532262.1"/>
    </source>
</evidence>
<evidence type="ECO:0000259" key="2">
    <source>
        <dbReference type="Pfam" id="PF02036"/>
    </source>
</evidence>
<comment type="pathway">
    <text evidence="1">Cofactor biosynthesis; ubiquinone biosynthesis.</text>
</comment>
<accession>A0ABN8DP02</accession>
<dbReference type="Gene3D" id="3.30.1050.10">
    <property type="entry name" value="SCP2 sterol-binding domain"/>
    <property type="match status" value="1"/>
</dbReference>
<proteinExistence type="inferred from homology"/>
<comment type="function">
    <text evidence="1">Required for ubiquinone (coenzyme Q) biosynthesis. Binds hydrophobic ubiquinone biosynthetic intermediates via its SCP2 domain and is essential for the stability of the Ubi complex. May constitute a docking platform where Ubi enzymes assemble and access their SCP2-bound polyprenyl substrates.</text>
</comment>
<dbReference type="Pfam" id="PF02036">
    <property type="entry name" value="SCP2"/>
    <property type="match status" value="1"/>
</dbReference>
<organism evidence="3 4">
    <name type="scientific">Vibrio stylophorae</name>
    <dbReference type="NCBI Taxonomy" id="659351"/>
    <lineage>
        <taxon>Bacteria</taxon>
        <taxon>Pseudomonadati</taxon>
        <taxon>Pseudomonadota</taxon>
        <taxon>Gammaproteobacteria</taxon>
        <taxon>Vibrionales</taxon>
        <taxon>Vibrionaceae</taxon>
        <taxon>Vibrio</taxon>
    </lineage>
</organism>
<dbReference type="SUPFAM" id="SSF55718">
    <property type="entry name" value="SCP-like"/>
    <property type="match status" value="1"/>
</dbReference>
<dbReference type="InterPro" id="IPR038989">
    <property type="entry name" value="UbiJ"/>
</dbReference>
<dbReference type="RefSeq" id="WP_237464060.1">
    <property type="nucleotide sequence ID" value="NZ_CAKLDI010000001.1"/>
</dbReference>
<dbReference type="InterPro" id="IPR036527">
    <property type="entry name" value="SCP2_sterol-bd_dom_sf"/>
</dbReference>
<comment type="subcellular location">
    <subcellularLocation>
        <location evidence="1">Cytoplasm</location>
    </subcellularLocation>
</comment>
<dbReference type="PANTHER" id="PTHR38693:SF1">
    <property type="entry name" value="UBIQUINONE BIOSYNTHESIS ACCESSORY FACTOR UBIJ"/>
    <property type="match status" value="1"/>
</dbReference>
<dbReference type="PANTHER" id="PTHR38693">
    <property type="entry name" value="UBIQUINONE BIOSYNTHESIS PROTEIN UBIJ"/>
    <property type="match status" value="1"/>
</dbReference>
<dbReference type="Proteomes" id="UP000838672">
    <property type="component" value="Unassembled WGS sequence"/>
</dbReference>
<reference evidence="3" key="1">
    <citation type="submission" date="2021-11" db="EMBL/GenBank/DDBJ databases">
        <authorList>
            <person name="Rodrigo-Torres L."/>
            <person name="Arahal R. D."/>
            <person name="Lucena T."/>
        </authorList>
    </citation>
    <scope>NUCLEOTIDE SEQUENCE</scope>
    <source>
        <strain evidence="3">CECT 7929</strain>
    </source>
</reference>
<keyword evidence="4" id="KW-1185">Reference proteome</keyword>